<dbReference type="EMBL" id="JAODUP010000003">
    <property type="protein sequence ID" value="KAK2170396.1"/>
    <property type="molecule type" value="Genomic_DNA"/>
</dbReference>
<proteinExistence type="predicted"/>
<dbReference type="AlphaFoldDB" id="A0AAD9NJA9"/>
<organism evidence="2 3">
    <name type="scientific">Paralvinella palmiformis</name>
    <dbReference type="NCBI Taxonomy" id="53620"/>
    <lineage>
        <taxon>Eukaryota</taxon>
        <taxon>Metazoa</taxon>
        <taxon>Spiralia</taxon>
        <taxon>Lophotrochozoa</taxon>
        <taxon>Annelida</taxon>
        <taxon>Polychaeta</taxon>
        <taxon>Sedentaria</taxon>
        <taxon>Canalipalpata</taxon>
        <taxon>Terebellida</taxon>
        <taxon>Terebelliformia</taxon>
        <taxon>Alvinellidae</taxon>
        <taxon>Paralvinella</taxon>
    </lineage>
</organism>
<dbReference type="PANTHER" id="PTHR36694:SF11">
    <property type="entry name" value="LP21121P-RELATED"/>
    <property type="match status" value="1"/>
</dbReference>
<accession>A0AAD9NJA9</accession>
<evidence type="ECO:0000313" key="2">
    <source>
        <dbReference type="EMBL" id="KAK2170396.1"/>
    </source>
</evidence>
<sequence>MPMVLSMISSGIVAYNLHLYELWRLDTSHLSYMPNQMDTYHIMNHTTDITLLNINDSLVYEMTDTEDYVHMKIVQAIFLCALIIACLLFGAAIFLIVGVSLDKKNLLIPWIVVMAINIVLDTGTMTYHTTLIIYCLLCVFSQYQELKLGRGTREYIRRTRAQVLYHPSIQQVHINQGPIIINGQLPRAITSSVQTGNLLQGASNQVTATLLVSAPDYDIAASQLPQYHETTGAPADNKDPLLSAPVTISVPYSTQGNDSPPPPYSD</sequence>
<reference evidence="2" key="1">
    <citation type="journal article" date="2023" name="Mol. Biol. Evol.">
        <title>Third-Generation Sequencing Reveals the Adaptive Role of the Epigenome in Three Deep-Sea Polychaetes.</title>
        <authorList>
            <person name="Perez M."/>
            <person name="Aroh O."/>
            <person name="Sun Y."/>
            <person name="Lan Y."/>
            <person name="Juniper S.K."/>
            <person name="Young C.R."/>
            <person name="Angers B."/>
            <person name="Qian P.Y."/>
        </authorList>
    </citation>
    <scope>NUCLEOTIDE SEQUENCE</scope>
    <source>
        <strain evidence="2">P08H-3</strain>
    </source>
</reference>
<keyword evidence="3" id="KW-1185">Reference proteome</keyword>
<protein>
    <submittedName>
        <fullName evidence="2">Uncharacterized protein</fullName>
    </submittedName>
</protein>
<name>A0AAD9NJA9_9ANNE</name>
<gene>
    <name evidence="2" type="ORF">LSH36_3g23052</name>
</gene>
<dbReference type="PANTHER" id="PTHR36694">
    <property type="entry name" value="PASIFLORA 1, ISOFORM A-RELATED"/>
    <property type="match status" value="1"/>
</dbReference>
<keyword evidence="1" id="KW-0812">Transmembrane</keyword>
<comment type="caution">
    <text evidence="2">The sequence shown here is derived from an EMBL/GenBank/DDBJ whole genome shotgun (WGS) entry which is preliminary data.</text>
</comment>
<feature type="transmembrane region" description="Helical" evidence="1">
    <location>
        <begin position="107"/>
        <end position="140"/>
    </location>
</feature>
<keyword evidence="1" id="KW-1133">Transmembrane helix</keyword>
<keyword evidence="1" id="KW-0472">Membrane</keyword>
<feature type="transmembrane region" description="Helical" evidence="1">
    <location>
        <begin position="76"/>
        <end position="101"/>
    </location>
</feature>
<evidence type="ECO:0000313" key="3">
    <source>
        <dbReference type="Proteomes" id="UP001208570"/>
    </source>
</evidence>
<dbReference type="Proteomes" id="UP001208570">
    <property type="component" value="Unassembled WGS sequence"/>
</dbReference>
<evidence type="ECO:0000256" key="1">
    <source>
        <dbReference type="SAM" id="Phobius"/>
    </source>
</evidence>